<proteinExistence type="inferred from homology"/>
<keyword evidence="5 10" id="KW-1133">Transmembrane helix</keyword>
<evidence type="ECO:0000313" key="12">
    <source>
        <dbReference type="EMBL" id="KAK0139860.1"/>
    </source>
</evidence>
<evidence type="ECO:0000256" key="6">
    <source>
        <dbReference type="ARBA" id="ARBA00023136"/>
    </source>
</evidence>
<feature type="signal peptide" evidence="8">
    <location>
        <begin position="1"/>
        <end position="21"/>
    </location>
</feature>
<gene>
    <name evidence="12" type="primary">SLC35D1</name>
    <name evidence="12" type="ORF">N1851_023243</name>
</gene>
<comment type="caution">
    <text evidence="12">The sequence shown here is derived from an EMBL/GenBank/DDBJ whole genome shotgun (WGS) entry which is preliminary data.</text>
</comment>
<dbReference type="SMART" id="SM00199">
    <property type="entry name" value="SCY"/>
    <property type="match status" value="1"/>
</dbReference>
<evidence type="ECO:0000259" key="11">
    <source>
        <dbReference type="SMART" id="SM00199"/>
    </source>
</evidence>
<evidence type="ECO:0000256" key="10">
    <source>
        <dbReference type="SAM" id="Phobius"/>
    </source>
</evidence>
<organism evidence="12 13">
    <name type="scientific">Merluccius polli</name>
    <name type="common">Benguela hake</name>
    <name type="synonym">Merluccius cadenati</name>
    <dbReference type="NCBI Taxonomy" id="89951"/>
    <lineage>
        <taxon>Eukaryota</taxon>
        <taxon>Metazoa</taxon>
        <taxon>Chordata</taxon>
        <taxon>Craniata</taxon>
        <taxon>Vertebrata</taxon>
        <taxon>Euteleostomi</taxon>
        <taxon>Actinopterygii</taxon>
        <taxon>Neopterygii</taxon>
        <taxon>Teleostei</taxon>
        <taxon>Neoteleostei</taxon>
        <taxon>Acanthomorphata</taxon>
        <taxon>Zeiogadaria</taxon>
        <taxon>Gadariae</taxon>
        <taxon>Gadiformes</taxon>
        <taxon>Gadoidei</taxon>
        <taxon>Merlucciidae</taxon>
        <taxon>Merluccius</taxon>
    </lineage>
</organism>
<dbReference type="PROSITE" id="PS00472">
    <property type="entry name" value="SMALL_CYTOKINES_CC"/>
    <property type="match status" value="1"/>
</dbReference>
<dbReference type="InterPro" id="IPR001811">
    <property type="entry name" value="Chemokine_IL8-like_dom"/>
</dbReference>
<accession>A0AA47MGT9</accession>
<dbReference type="Pfam" id="PF00048">
    <property type="entry name" value="IL8"/>
    <property type="match status" value="1"/>
</dbReference>
<keyword evidence="6 10" id="KW-0472">Membrane</keyword>
<evidence type="ECO:0000256" key="7">
    <source>
        <dbReference type="ARBA" id="ARBA00023157"/>
    </source>
</evidence>
<dbReference type="PANTHER" id="PTHR11132">
    <property type="entry name" value="SOLUTE CARRIER FAMILY 35"/>
    <property type="match status" value="1"/>
</dbReference>
<keyword evidence="4 10" id="KW-0812">Transmembrane</keyword>
<feature type="transmembrane region" description="Helical" evidence="10">
    <location>
        <begin position="358"/>
        <end position="378"/>
    </location>
</feature>
<dbReference type="InterPro" id="IPR036048">
    <property type="entry name" value="Interleukin_8-like_sf"/>
</dbReference>
<evidence type="ECO:0000256" key="1">
    <source>
        <dbReference type="ARBA" id="ARBA00004141"/>
    </source>
</evidence>
<dbReference type="InterPro" id="IPR050186">
    <property type="entry name" value="TPT_transporter"/>
</dbReference>
<feature type="transmembrane region" description="Helical" evidence="10">
    <location>
        <begin position="228"/>
        <end position="247"/>
    </location>
</feature>
<name>A0AA47MGT9_MERPO</name>
<dbReference type="InterPro" id="IPR000827">
    <property type="entry name" value="Chemokine_CC_CS"/>
</dbReference>
<feature type="transmembrane region" description="Helical" evidence="10">
    <location>
        <begin position="292"/>
        <end position="316"/>
    </location>
</feature>
<feature type="chain" id="PRO_5041488962" description="C-C motif chemokine" evidence="8">
    <location>
        <begin position="22"/>
        <end position="449"/>
    </location>
</feature>
<keyword evidence="8" id="KW-0145">Chemotaxis</keyword>
<feature type="region of interest" description="Disordered" evidence="9">
    <location>
        <begin position="430"/>
        <end position="449"/>
    </location>
</feature>
<evidence type="ECO:0000256" key="5">
    <source>
        <dbReference type="ARBA" id="ARBA00022989"/>
    </source>
</evidence>
<dbReference type="GO" id="GO:0006955">
    <property type="term" value="P:immune response"/>
    <property type="evidence" value="ECO:0007669"/>
    <property type="project" value="InterPro"/>
</dbReference>
<dbReference type="GO" id="GO:0008009">
    <property type="term" value="F:chemokine activity"/>
    <property type="evidence" value="ECO:0007669"/>
    <property type="project" value="InterPro"/>
</dbReference>
<dbReference type="AlphaFoldDB" id="A0AA47MGT9"/>
<reference evidence="12" key="1">
    <citation type="journal article" date="2023" name="Front. Mar. Sci.">
        <title>A new Merluccius polli reference genome to investigate the effects of global change in West African waters.</title>
        <authorList>
            <person name="Mateo J.L."/>
            <person name="Blanco-Fernandez C."/>
            <person name="Garcia-Vazquez E."/>
            <person name="Machado-Schiaffino G."/>
        </authorList>
    </citation>
    <scope>NUCLEOTIDE SEQUENCE</scope>
    <source>
        <strain evidence="12">C29</strain>
        <tissue evidence="12">Fin</tissue>
    </source>
</reference>
<protein>
    <recommendedName>
        <fullName evidence="8">C-C motif chemokine</fullName>
    </recommendedName>
</protein>
<dbReference type="GO" id="GO:0016020">
    <property type="term" value="C:membrane"/>
    <property type="evidence" value="ECO:0007669"/>
    <property type="project" value="UniProtKB-SubCell"/>
</dbReference>
<evidence type="ECO:0000313" key="13">
    <source>
        <dbReference type="Proteomes" id="UP001174136"/>
    </source>
</evidence>
<evidence type="ECO:0000256" key="8">
    <source>
        <dbReference type="RuleBase" id="RU361150"/>
    </source>
</evidence>
<evidence type="ECO:0000256" key="3">
    <source>
        <dbReference type="ARBA" id="ARBA00022514"/>
    </source>
</evidence>
<comment type="subcellular location">
    <subcellularLocation>
        <location evidence="1">Membrane</location>
        <topology evidence="1">Multi-pass membrane protein</topology>
    </subcellularLocation>
    <subcellularLocation>
        <location evidence="8">Secreted</location>
    </subcellularLocation>
</comment>
<dbReference type="Proteomes" id="UP001174136">
    <property type="component" value="Unassembled WGS sequence"/>
</dbReference>
<dbReference type="EMBL" id="JAOPHQ010004290">
    <property type="protein sequence ID" value="KAK0139860.1"/>
    <property type="molecule type" value="Genomic_DNA"/>
</dbReference>
<keyword evidence="13" id="KW-1185">Reference proteome</keyword>
<dbReference type="Gene3D" id="2.40.50.40">
    <property type="match status" value="1"/>
</dbReference>
<evidence type="ECO:0000256" key="9">
    <source>
        <dbReference type="SAM" id="MobiDB-lite"/>
    </source>
</evidence>
<keyword evidence="3 8" id="KW-0202">Cytokine</keyword>
<dbReference type="GO" id="GO:0005615">
    <property type="term" value="C:extracellular space"/>
    <property type="evidence" value="ECO:0007669"/>
    <property type="project" value="UniProtKB-KW"/>
</dbReference>
<evidence type="ECO:0000256" key="2">
    <source>
        <dbReference type="ARBA" id="ARBA00010868"/>
    </source>
</evidence>
<feature type="transmembrane region" description="Helical" evidence="10">
    <location>
        <begin position="390"/>
        <end position="417"/>
    </location>
</feature>
<sequence>MELKAAVLLLLLLAAFCITSTEVYLNALRLRPNTAGIPKCCIQTSKRIPLRLLVEVEKWEVQLSNGVCDIPALILHVRNRKKPVCADPRVKKRFRRKLRFGAHHAVCKRYQKGRLNETKATCDHASIFPVHMPRCRVQNGFRVILVDTACAALHERLAAGLGVPQRDQEVRLQIRLQQRNSPPEQHFLEPRADPDHPVLLKVSSAALYAASSFLITMLNKVVLTNFRFPSYICLGIGQIFPLPLLYVGNHITGLASTKKLSLPMFTVLRKFTILITMIMEAYVLRKTFSQPLVYSVVTIVAGALIAASVVSVPMARMNSSDLAFDAEAYTFILLNDVFTAANNVYTKKKLGGDGLGKYGVLFYNALIIVVPTILASGLTGDLDKAVAFEYWANATFTICFLMSCIMGMLGGLLYSYLTFYKTAPSEKNHSEPEIQKSVTEETKMKFSAK</sequence>
<feature type="domain" description="Chemokine interleukin-8-like" evidence="11">
    <location>
        <begin position="37"/>
        <end position="98"/>
    </location>
</feature>
<dbReference type="SUPFAM" id="SSF54117">
    <property type="entry name" value="Interleukin 8-like chemokines"/>
    <property type="match status" value="1"/>
</dbReference>
<evidence type="ECO:0000256" key="4">
    <source>
        <dbReference type="ARBA" id="ARBA00022692"/>
    </source>
</evidence>
<keyword evidence="8" id="KW-0964">Secreted</keyword>
<keyword evidence="8" id="KW-0732">Signal</keyword>
<feature type="transmembrane region" description="Helical" evidence="10">
    <location>
        <begin position="328"/>
        <end position="346"/>
    </location>
</feature>
<keyword evidence="7" id="KW-1015">Disulfide bond</keyword>
<comment type="similarity">
    <text evidence="2 8">Belongs to the intercrine beta (chemokine CC) family.</text>
</comment>
<feature type="transmembrane region" description="Helical" evidence="10">
    <location>
        <begin position="267"/>
        <end position="285"/>
    </location>
</feature>